<evidence type="ECO:0008006" key="4">
    <source>
        <dbReference type="Google" id="ProtNLM"/>
    </source>
</evidence>
<proteinExistence type="predicted"/>
<evidence type="ECO:0000256" key="1">
    <source>
        <dbReference type="SAM" id="Phobius"/>
    </source>
</evidence>
<evidence type="ECO:0000313" key="2">
    <source>
        <dbReference type="EMBL" id="SKA59595.1"/>
    </source>
</evidence>
<dbReference type="EMBL" id="FUXU01000046">
    <property type="protein sequence ID" value="SKA59595.1"/>
    <property type="molecule type" value="Genomic_DNA"/>
</dbReference>
<organism evidence="2 3">
    <name type="scientific">Enterovibrio nigricans DSM 22720</name>
    <dbReference type="NCBI Taxonomy" id="1121868"/>
    <lineage>
        <taxon>Bacteria</taxon>
        <taxon>Pseudomonadati</taxon>
        <taxon>Pseudomonadota</taxon>
        <taxon>Gammaproteobacteria</taxon>
        <taxon>Vibrionales</taxon>
        <taxon>Vibrionaceae</taxon>
        <taxon>Enterovibrio</taxon>
    </lineage>
</organism>
<feature type="transmembrane region" description="Helical" evidence="1">
    <location>
        <begin position="33"/>
        <end position="54"/>
    </location>
</feature>
<accession>A0A1T4V3S0</accession>
<dbReference type="Proteomes" id="UP000190162">
    <property type="component" value="Unassembled WGS sequence"/>
</dbReference>
<gene>
    <name evidence="2" type="ORF">SAMN02745132_03152</name>
</gene>
<evidence type="ECO:0000313" key="3">
    <source>
        <dbReference type="Proteomes" id="UP000190162"/>
    </source>
</evidence>
<keyword evidence="1" id="KW-1133">Transmembrane helix</keyword>
<protein>
    <recommendedName>
        <fullName evidence="4">Phospholipase_D-nuclease N-terminal</fullName>
    </recommendedName>
</protein>
<reference evidence="3" key="1">
    <citation type="submission" date="2017-02" db="EMBL/GenBank/DDBJ databases">
        <authorList>
            <person name="Varghese N."/>
            <person name="Submissions S."/>
        </authorList>
    </citation>
    <scope>NUCLEOTIDE SEQUENCE [LARGE SCALE GENOMIC DNA]</scope>
    <source>
        <strain evidence="3">DSM 22720</strain>
    </source>
</reference>
<keyword evidence="1" id="KW-0472">Membrane</keyword>
<keyword evidence="3" id="KW-1185">Reference proteome</keyword>
<name>A0A1T4V3S0_9GAMM</name>
<sequence>MTVFDLIVVLIAGLITAFPLCRVAKKLGFKADWWIMLILVLIPFTQLIYLYFIAFKNSES</sequence>
<keyword evidence="1" id="KW-0812">Transmembrane</keyword>
<dbReference type="AlphaFoldDB" id="A0A1T4V3S0"/>